<dbReference type="EMBL" id="FWPT01000017">
    <property type="protein sequence ID" value="SMA50832.1"/>
    <property type="molecule type" value="Genomic_DNA"/>
</dbReference>
<feature type="signal peptide" evidence="1">
    <location>
        <begin position="1"/>
        <end position="27"/>
    </location>
</feature>
<organism evidence="2 3">
    <name type="scientific">Parendozoicomonas haliclonae</name>
    <dbReference type="NCBI Taxonomy" id="1960125"/>
    <lineage>
        <taxon>Bacteria</taxon>
        <taxon>Pseudomonadati</taxon>
        <taxon>Pseudomonadota</taxon>
        <taxon>Gammaproteobacteria</taxon>
        <taxon>Oceanospirillales</taxon>
        <taxon>Endozoicomonadaceae</taxon>
        <taxon>Parendozoicomonas</taxon>
    </lineage>
</organism>
<dbReference type="Proteomes" id="UP000196573">
    <property type="component" value="Unassembled WGS sequence"/>
</dbReference>
<proteinExistence type="predicted"/>
<dbReference type="InterPro" id="IPR010727">
    <property type="entry name" value="DUF1302"/>
</dbReference>
<name>A0A1X7ARS2_9GAMM</name>
<evidence type="ECO:0000256" key="1">
    <source>
        <dbReference type="SAM" id="SignalP"/>
    </source>
</evidence>
<sequence>MTRRYPLHPLSLAVLLNSALASGTAMAISFDGLDGELTGTLNTTVSAGISISTADPDSQLYSHGDSKSLSIKPGTGVGPNADNGRLNFAKGDVISNQYKGLTELSLEYRNYGFKGSVKYWYDHWLETKSGRYTEFDDSGFDDMASFSGIELLEAYGWTYFDIGNMPVDIRLGKQVLSWGESTFIQGSVNVINPVDAAAFNRPGVEIKEGLLPVEMLYGSIGLTPEVTMEAFYQLNWRPTVQDGCNTFFAATDAIQPGCGPIFTSATLSPEEQSMITPLGGNVIIDRTADKLPGDNGQWGASLKYYAEALNGTEFGLYFINYHSRLPYLSAVNADQNQFRPLMPNPLAPGFFGPAGDIDFYVPAINHPQLGTIRPAGFVQGATYHAVYPENIRLYGLSFNTSLDSGWSLSGEVTYRPNMPLQINVNDLLASAAAGGSTPADYGQLTEGYVRKPVTQLQITAINTFPQVLGASELALTGEVGFMHIGSLDDGNRYGRSALFGRGDTTGTGVCDTDPRTTDAFCTDEGYTTADSWGYNLNATLIYSSVLPGLNLMPSLSFRHDVNGYAYQPGGAFEEGQMAATLKLGAVYKDNYKADLSYTNFFGNNDYSSRDDRDFVSVSVSASF</sequence>
<dbReference type="OrthoDB" id="7000272at2"/>
<evidence type="ECO:0000313" key="2">
    <source>
        <dbReference type="EMBL" id="SMA50832.1"/>
    </source>
</evidence>
<evidence type="ECO:0008006" key="4">
    <source>
        <dbReference type="Google" id="ProtNLM"/>
    </source>
</evidence>
<keyword evidence="3" id="KW-1185">Reference proteome</keyword>
<dbReference type="AlphaFoldDB" id="A0A1X7ARS2"/>
<protein>
    <recommendedName>
        <fullName evidence="4">DUF1302 domain-containing protein</fullName>
    </recommendedName>
</protein>
<reference evidence="2 3" key="1">
    <citation type="submission" date="2017-03" db="EMBL/GenBank/DDBJ databases">
        <authorList>
            <person name="Afonso C.L."/>
            <person name="Miller P.J."/>
            <person name="Scott M.A."/>
            <person name="Spackman E."/>
            <person name="Goraichik I."/>
            <person name="Dimitrov K.M."/>
            <person name="Suarez D.L."/>
            <person name="Swayne D.E."/>
        </authorList>
    </citation>
    <scope>NUCLEOTIDE SEQUENCE [LARGE SCALE GENOMIC DNA]</scope>
    <source>
        <strain evidence="2">SB41UT1</strain>
    </source>
</reference>
<evidence type="ECO:0000313" key="3">
    <source>
        <dbReference type="Proteomes" id="UP000196573"/>
    </source>
</evidence>
<accession>A0A1X7ARS2</accession>
<feature type="chain" id="PRO_5010889115" description="DUF1302 domain-containing protein" evidence="1">
    <location>
        <begin position="28"/>
        <end position="623"/>
    </location>
</feature>
<dbReference type="Pfam" id="PF06980">
    <property type="entry name" value="DUF1302"/>
    <property type="match status" value="1"/>
</dbReference>
<gene>
    <name evidence="2" type="ORF">EHSB41UT_04649</name>
</gene>
<dbReference type="RefSeq" id="WP_133060643.1">
    <property type="nucleotide sequence ID" value="NZ_CBCSCN010000015.1"/>
</dbReference>
<keyword evidence="1" id="KW-0732">Signal</keyword>